<sequence>MVGFTAGEGCFSIRITEIKKAVKVGYQVQLRFNITQHSIDKALIDSFVNFWGCGKVYSRFGENKIDFQIIKFEDLYDKVVPLFHRIPLQGVKSKDFADFCKAV</sequence>
<dbReference type="EMBL" id="MN977364">
    <property type="protein sequence ID" value="QID02735.1"/>
    <property type="molecule type" value="Genomic_DNA"/>
</dbReference>
<reference evidence="2" key="2">
    <citation type="submission" date="2019-02" db="EMBL/GenBank/DDBJ databases">
        <authorList>
            <person name="Jiang L.L."/>
            <person name="Zhang Y."/>
        </authorList>
    </citation>
    <scope>NUCLEOTIDE SEQUENCE</scope>
</reference>
<evidence type="ECO:0000313" key="5">
    <source>
        <dbReference type="EMBL" id="QID02844.1"/>
    </source>
</evidence>
<feature type="domain" description="Homing endonuclease LAGLIDADG" evidence="1">
    <location>
        <begin position="1"/>
        <end position="103"/>
    </location>
</feature>
<proteinExistence type="predicted"/>
<organism evidence="2">
    <name type="scientific">Orbilia oligospora</name>
    <name type="common">Nematode-trapping fungus</name>
    <name type="synonym">Arthrobotrys oligospora</name>
    <dbReference type="NCBI Taxonomy" id="2813651"/>
    <lineage>
        <taxon>Eukaryota</taxon>
        <taxon>Fungi</taxon>
        <taxon>Dikarya</taxon>
        <taxon>Ascomycota</taxon>
        <taxon>Pezizomycotina</taxon>
        <taxon>Orbiliomycetes</taxon>
        <taxon>Orbiliales</taxon>
        <taxon>Orbiliaceae</taxon>
        <taxon>Orbilia</taxon>
    </lineage>
</organism>
<reference evidence="2" key="1">
    <citation type="journal article" date="2018" name="Mitochondrial DNA Part B Resour">
        <title>The complete mitochondrial genomes of the nematode-trapping fungus Arthrobotrys oligospora.</title>
        <authorList>
            <person name="Jiang L."/>
            <person name="Zhang Y."/>
            <person name="Xu J."/>
            <person name="Zhang K.-Q."/>
            <person name="Zhang Y."/>
        </authorList>
    </citation>
    <scope>NUCLEOTIDE SEQUENCE</scope>
</reference>
<dbReference type="InterPro" id="IPR004860">
    <property type="entry name" value="LAGLIDADG_dom"/>
</dbReference>
<dbReference type="InterPro" id="IPR051289">
    <property type="entry name" value="LAGLIDADG_Endonuclease"/>
</dbReference>
<dbReference type="GO" id="GO:0004519">
    <property type="term" value="F:endonuclease activity"/>
    <property type="evidence" value="ECO:0007669"/>
    <property type="project" value="UniProtKB-KW"/>
</dbReference>
<dbReference type="InterPro" id="IPR027434">
    <property type="entry name" value="Homing_endonucl"/>
</dbReference>
<accession>A0A481ZKA7</accession>
<dbReference type="RefSeq" id="YP_009568354.1">
    <property type="nucleotide sequence ID" value="NC_041246.1"/>
</dbReference>
<dbReference type="PANTHER" id="PTHR36181:SF4">
    <property type="entry name" value="LAGLIDADG ENDONUCLEASE"/>
    <property type="match status" value="1"/>
</dbReference>
<dbReference type="EMBL" id="MK571436">
    <property type="protein sequence ID" value="QBL02033.1"/>
    <property type="molecule type" value="Genomic_DNA"/>
</dbReference>
<name>A0A481ZKA7_ORBOL</name>
<keyword evidence="2" id="KW-0378">Hydrolase</keyword>
<reference evidence="3" key="3">
    <citation type="submission" date="2020-01" db="EMBL/GenBank/DDBJ databases">
        <authorList>
            <person name="Fang M.L."/>
            <person name="Zhang Y."/>
        </authorList>
    </citation>
    <scope>NUCLEOTIDE SEQUENCE</scope>
    <source>
        <strain evidence="3">YMF1.02765</strain>
        <strain evidence="4">YMF1.02775</strain>
        <strain evidence="5">YMF1.03037</strain>
    </source>
</reference>
<dbReference type="AlphaFoldDB" id="A0A481ZKA7"/>
<geneLocation type="mitochondrion" evidence="2"/>
<dbReference type="SUPFAM" id="SSF55608">
    <property type="entry name" value="Homing endonucleases"/>
    <property type="match status" value="1"/>
</dbReference>
<evidence type="ECO:0000259" key="1">
    <source>
        <dbReference type="Pfam" id="PF00961"/>
    </source>
</evidence>
<keyword evidence="2" id="KW-0496">Mitochondrion</keyword>
<protein>
    <submittedName>
        <fullName evidence="2">LAGLIDADG endonuclease</fullName>
    </submittedName>
</protein>
<evidence type="ECO:0000313" key="3">
    <source>
        <dbReference type="EMBL" id="QID02735.1"/>
    </source>
</evidence>
<dbReference type="Gene3D" id="3.10.28.10">
    <property type="entry name" value="Homing endonucleases"/>
    <property type="match status" value="1"/>
</dbReference>
<dbReference type="GeneID" id="39411642"/>
<evidence type="ECO:0000313" key="4">
    <source>
        <dbReference type="EMBL" id="QID02803.1"/>
    </source>
</evidence>
<dbReference type="EMBL" id="MN977365">
    <property type="protein sequence ID" value="QID02803.1"/>
    <property type="molecule type" value="Genomic_DNA"/>
</dbReference>
<keyword evidence="2" id="KW-0255">Endonuclease</keyword>
<dbReference type="EMBL" id="MN977366">
    <property type="protein sequence ID" value="QID02844.1"/>
    <property type="molecule type" value="Genomic_DNA"/>
</dbReference>
<evidence type="ECO:0000313" key="2">
    <source>
        <dbReference type="EMBL" id="QBL02033.1"/>
    </source>
</evidence>
<gene>
    <name evidence="2" type="primary">orf40</name>
    <name evidence="3" type="synonym">orf103</name>
</gene>
<keyword evidence="2" id="KW-0540">Nuclease</keyword>
<dbReference type="PANTHER" id="PTHR36181">
    <property type="entry name" value="INTRON-ENCODED ENDONUCLEASE AI3-RELATED"/>
    <property type="match status" value="1"/>
</dbReference>
<dbReference type="GO" id="GO:0005739">
    <property type="term" value="C:mitochondrion"/>
    <property type="evidence" value="ECO:0007669"/>
    <property type="project" value="UniProtKB-ARBA"/>
</dbReference>
<dbReference type="Pfam" id="PF00961">
    <property type="entry name" value="LAGLIDADG_1"/>
    <property type="match status" value="1"/>
</dbReference>